<evidence type="ECO:0000313" key="3">
    <source>
        <dbReference type="EMBL" id="MBD7909234.1"/>
    </source>
</evidence>
<dbReference type="SUPFAM" id="SSF143422">
    <property type="entry name" value="Transposase IS200-like"/>
    <property type="match status" value="1"/>
</dbReference>
<comment type="caution">
    <text evidence="3">The sequence shown here is derived from an EMBL/GenBank/DDBJ whole genome shotgun (WGS) entry which is preliminary data.</text>
</comment>
<keyword evidence="4" id="KW-1185">Reference proteome</keyword>
<keyword evidence="1" id="KW-0472">Membrane</keyword>
<evidence type="ECO:0000313" key="4">
    <source>
        <dbReference type="Proteomes" id="UP000659496"/>
    </source>
</evidence>
<keyword evidence="1" id="KW-0812">Transmembrane</keyword>
<dbReference type="EMBL" id="JACSQY010000011">
    <property type="protein sequence ID" value="MBD7909234.1"/>
    <property type="molecule type" value="Genomic_DNA"/>
</dbReference>
<dbReference type="Pfam" id="PF01797">
    <property type="entry name" value="Y1_Tnp"/>
    <property type="match status" value="1"/>
</dbReference>
<dbReference type="InterPro" id="IPR002686">
    <property type="entry name" value="Transposase_17"/>
</dbReference>
<reference evidence="3 4" key="1">
    <citation type="submission" date="2020-08" db="EMBL/GenBank/DDBJ databases">
        <title>A Genomic Blueprint of the Chicken Gut Microbiome.</title>
        <authorList>
            <person name="Gilroy R."/>
            <person name="Ravi A."/>
            <person name="Getino M."/>
            <person name="Pursley I."/>
            <person name="Horton D.L."/>
            <person name="Alikhan N.-F."/>
            <person name="Baker D."/>
            <person name="Gharbi K."/>
            <person name="Hall N."/>
            <person name="Watson M."/>
            <person name="Adriaenssens E.M."/>
            <person name="Foster-Nyarko E."/>
            <person name="Jarju S."/>
            <person name="Secka A."/>
            <person name="Antonio M."/>
            <person name="Oren A."/>
            <person name="Chaudhuri R."/>
            <person name="La Ragione R.M."/>
            <person name="Hildebrand F."/>
            <person name="Pallen M.J."/>
        </authorList>
    </citation>
    <scope>NUCLEOTIDE SEQUENCE [LARGE SCALE GENOMIC DNA]</scope>
    <source>
        <strain evidence="3 4">Sa3CUA8</strain>
    </source>
</reference>
<proteinExistence type="predicted"/>
<sequence>MRGNNRSDIYNDPEDKYHLMRCIYHTYTHYSFTIVAFCIMSNHFHILMKSEEDLSKIMKLINRRYSDYYSKRYSHVGRIYQRRYYSKLVINPNVQLIVSRYIHRNPIETRIPLVANLQDYPHSSFPFYVDPYSEPPPYMDTSLLFQFLPVSFEKTIEGYSTYCLQEFGVDELEELSEWMMEMK</sequence>
<keyword evidence="1" id="KW-1133">Transmembrane helix</keyword>
<accession>A0ABR8PME2</accession>
<feature type="domain" description="Transposase IS200-like" evidence="2">
    <location>
        <begin position="1"/>
        <end position="105"/>
    </location>
</feature>
<dbReference type="SMART" id="SM01321">
    <property type="entry name" value="Y1_Tnp"/>
    <property type="match status" value="1"/>
</dbReference>
<name>A0ABR8PME2_9BACL</name>
<dbReference type="PANTHER" id="PTHR34322">
    <property type="entry name" value="TRANSPOSASE, Y1_TNP DOMAIN-CONTAINING"/>
    <property type="match status" value="1"/>
</dbReference>
<dbReference type="InterPro" id="IPR036515">
    <property type="entry name" value="Transposase_17_sf"/>
</dbReference>
<organism evidence="3 4">
    <name type="scientific">Sporosarcina gallistercoris</name>
    <dbReference type="NCBI Taxonomy" id="2762245"/>
    <lineage>
        <taxon>Bacteria</taxon>
        <taxon>Bacillati</taxon>
        <taxon>Bacillota</taxon>
        <taxon>Bacilli</taxon>
        <taxon>Bacillales</taxon>
        <taxon>Caryophanaceae</taxon>
        <taxon>Sporosarcina</taxon>
    </lineage>
</organism>
<dbReference type="PANTHER" id="PTHR34322:SF2">
    <property type="entry name" value="TRANSPOSASE IS200-LIKE DOMAIN-CONTAINING PROTEIN"/>
    <property type="match status" value="1"/>
</dbReference>
<evidence type="ECO:0000259" key="2">
    <source>
        <dbReference type="SMART" id="SM01321"/>
    </source>
</evidence>
<gene>
    <name evidence="3" type="ORF">H9659_12935</name>
</gene>
<evidence type="ECO:0000256" key="1">
    <source>
        <dbReference type="SAM" id="Phobius"/>
    </source>
</evidence>
<dbReference type="Gene3D" id="3.30.70.1290">
    <property type="entry name" value="Transposase IS200-like"/>
    <property type="match status" value="1"/>
</dbReference>
<protein>
    <submittedName>
        <fullName evidence="3">Transposase</fullName>
    </submittedName>
</protein>
<feature type="transmembrane region" description="Helical" evidence="1">
    <location>
        <begin position="27"/>
        <end position="48"/>
    </location>
</feature>
<dbReference type="Proteomes" id="UP000659496">
    <property type="component" value="Unassembled WGS sequence"/>
</dbReference>